<reference evidence="1 2" key="1">
    <citation type="journal article" date="2011" name="MBio">
        <title>Evidence of a dominant lineage of Vibrio cholerae-specific lytic bacteriophages shed by cholera patients over a 10-year period in Dhaka, Bangladesh.</title>
        <authorList>
            <person name="Seed K.D."/>
            <person name="Bodi K.L."/>
            <person name="Kropinski A.M."/>
            <person name="Ackermann H.W."/>
            <person name="Calderwood S.B."/>
            <person name="Qadri F."/>
            <person name="Camilli A."/>
        </authorList>
    </citation>
    <scope>NUCLEOTIDE SEQUENCE [LARGE SCALE GENOMIC DNA]</scope>
</reference>
<dbReference type="GeneID" id="10228606"/>
<evidence type="ECO:0000313" key="2">
    <source>
        <dbReference type="Proteomes" id="UP000007502"/>
    </source>
</evidence>
<gene>
    <name evidence="1" type="primary">ORF126</name>
</gene>
<organism evidence="1 2">
    <name type="scientific">Vibrio phage ICP1</name>
    <dbReference type="NCBI Taxonomy" id="979525"/>
    <lineage>
        <taxon>Viruses</taxon>
        <taxon>Duplodnaviria</taxon>
        <taxon>Heunggongvirae</taxon>
        <taxon>Uroviricota</taxon>
        <taxon>Caudoviricetes</taxon>
        <taxon>Mohonavirus</taxon>
        <taxon>Mohonavirus ICP1</taxon>
    </lineage>
</organism>
<evidence type="ECO:0000313" key="1">
    <source>
        <dbReference type="EMBL" id="ADX87943.1"/>
    </source>
</evidence>
<proteinExistence type="predicted"/>
<dbReference type="KEGG" id="vg:10228606"/>
<dbReference type="RefSeq" id="YP_004251068.1">
    <property type="nucleotide sequence ID" value="NC_015157.1"/>
</dbReference>
<protein>
    <submittedName>
        <fullName evidence="1">Uncharacterized protein ORF126</fullName>
    </submittedName>
</protein>
<dbReference type="EMBL" id="HQ641347">
    <property type="protein sequence ID" value="ADX87943.1"/>
    <property type="molecule type" value="Genomic_DNA"/>
</dbReference>
<keyword evidence="2" id="KW-1185">Reference proteome</keyword>
<dbReference type="Proteomes" id="UP000007502">
    <property type="component" value="Segment"/>
</dbReference>
<dbReference type="OrthoDB" id="14676at10239"/>
<sequence length="185" mass="21159">MQTFTKHFTIRGKHAIPSIPLELHEKGWVESSDEIIKSAATKVSEYRIFAHTYDGLNSLCLRSFSLNELEAEFDVQSKELRAITLRDTSVNKKITFNNKGAILTYVRGQDTVGQYSETNSVTTKEPVSKITINDIVFNIPFEINDVYEKVTGQNPNFLTEEDIEEEARMANTWVEFLEQMKQAQS</sequence>
<name>F1D1E9_9CAUD</name>
<accession>F1D1E9</accession>